<dbReference type="SUPFAM" id="SSF159894">
    <property type="entry name" value="YgaC/TfoX-N like"/>
    <property type="match status" value="1"/>
</dbReference>
<reference evidence="2" key="1">
    <citation type="journal article" date="2021" name="PeerJ">
        <title>Extensive microbial diversity within the chicken gut microbiome revealed by metagenomics and culture.</title>
        <authorList>
            <person name="Gilroy R."/>
            <person name="Ravi A."/>
            <person name="Getino M."/>
            <person name="Pursley I."/>
            <person name="Horton D.L."/>
            <person name="Alikhan N.F."/>
            <person name="Baker D."/>
            <person name="Gharbi K."/>
            <person name="Hall N."/>
            <person name="Watson M."/>
            <person name="Adriaenssens E.M."/>
            <person name="Foster-Nyarko E."/>
            <person name="Jarju S."/>
            <person name="Secka A."/>
            <person name="Antonio M."/>
            <person name="Oren A."/>
            <person name="Chaudhuri R.R."/>
            <person name="La Ragione R."/>
            <person name="Hildebrand F."/>
            <person name="Pallen M.J."/>
        </authorList>
    </citation>
    <scope>NUCLEOTIDE SEQUENCE</scope>
    <source>
        <strain evidence="2">CHK32-1732</strain>
    </source>
</reference>
<name>A0A9D1RMG4_9CORY</name>
<evidence type="ECO:0000259" key="1">
    <source>
        <dbReference type="Pfam" id="PF04993"/>
    </source>
</evidence>
<comment type="caution">
    <text evidence="2">The sequence shown here is derived from an EMBL/GenBank/DDBJ whole genome shotgun (WGS) entry which is preliminary data.</text>
</comment>
<dbReference type="AlphaFoldDB" id="A0A9D1RMG4"/>
<organism evidence="2 3">
    <name type="scientific">Candidatus Corynebacterium avicola</name>
    <dbReference type="NCBI Taxonomy" id="2838527"/>
    <lineage>
        <taxon>Bacteria</taxon>
        <taxon>Bacillati</taxon>
        <taxon>Actinomycetota</taxon>
        <taxon>Actinomycetes</taxon>
        <taxon>Mycobacteriales</taxon>
        <taxon>Corynebacteriaceae</taxon>
        <taxon>Corynebacterium</taxon>
    </lineage>
</organism>
<protein>
    <submittedName>
        <fullName evidence="2">TfoX/Sxy family protein</fullName>
    </submittedName>
</protein>
<proteinExistence type="predicted"/>
<reference evidence="2" key="2">
    <citation type="submission" date="2021-04" db="EMBL/GenBank/DDBJ databases">
        <authorList>
            <person name="Gilroy R."/>
        </authorList>
    </citation>
    <scope>NUCLEOTIDE SEQUENCE</scope>
    <source>
        <strain evidence="2">CHK32-1732</strain>
    </source>
</reference>
<sequence>MSPAQRALVDRVHGFLSDTGISSAPPVREVSMFGGVSIIVNDKMIVAAQKDGDLLVRVPAEEHDKLLTEADAAQAEMGTGRDMGPGWITVAADSSSDGATVPDNRLTFWLTIALTYNKTVTRPS</sequence>
<evidence type="ECO:0000313" key="3">
    <source>
        <dbReference type="Proteomes" id="UP000824190"/>
    </source>
</evidence>
<feature type="domain" description="TfoX N-terminal" evidence="1">
    <location>
        <begin position="22"/>
        <end position="97"/>
    </location>
</feature>
<accession>A0A9D1RMG4</accession>
<dbReference type="Gene3D" id="3.30.1460.30">
    <property type="entry name" value="YgaC/TfoX-N like chaperone"/>
    <property type="match status" value="1"/>
</dbReference>
<dbReference type="InterPro" id="IPR007076">
    <property type="entry name" value="TfoX_N"/>
</dbReference>
<evidence type="ECO:0000313" key="2">
    <source>
        <dbReference type="EMBL" id="HIW90294.1"/>
    </source>
</evidence>
<dbReference type="Pfam" id="PF04993">
    <property type="entry name" value="TfoX_N"/>
    <property type="match status" value="1"/>
</dbReference>
<dbReference type="EMBL" id="DXGC01000011">
    <property type="protein sequence ID" value="HIW90294.1"/>
    <property type="molecule type" value="Genomic_DNA"/>
</dbReference>
<gene>
    <name evidence="2" type="ORF">H9870_01300</name>
</gene>
<dbReference type="Proteomes" id="UP000824190">
    <property type="component" value="Unassembled WGS sequence"/>
</dbReference>